<keyword evidence="2" id="KW-0812">Transmembrane</keyword>
<organism evidence="3 4">
    <name type="scientific">Aphanomyces euteiches</name>
    <dbReference type="NCBI Taxonomy" id="100861"/>
    <lineage>
        <taxon>Eukaryota</taxon>
        <taxon>Sar</taxon>
        <taxon>Stramenopiles</taxon>
        <taxon>Oomycota</taxon>
        <taxon>Saprolegniomycetes</taxon>
        <taxon>Saprolegniales</taxon>
        <taxon>Verrucalvaceae</taxon>
        <taxon>Aphanomyces</taxon>
    </lineage>
</organism>
<feature type="compositionally biased region" description="Low complexity" evidence="1">
    <location>
        <begin position="283"/>
        <end position="294"/>
    </location>
</feature>
<feature type="region of interest" description="Disordered" evidence="1">
    <location>
        <begin position="240"/>
        <end position="463"/>
    </location>
</feature>
<feature type="compositionally biased region" description="Acidic residues" evidence="1">
    <location>
        <begin position="1"/>
        <end position="10"/>
    </location>
</feature>
<keyword evidence="2" id="KW-1133">Transmembrane helix</keyword>
<keyword evidence="2" id="KW-0472">Membrane</keyword>
<feature type="compositionally biased region" description="Basic and acidic residues" evidence="1">
    <location>
        <begin position="266"/>
        <end position="276"/>
    </location>
</feature>
<reference evidence="3 4" key="1">
    <citation type="submission" date="2019-07" db="EMBL/GenBank/DDBJ databases">
        <title>Genomics analysis of Aphanomyces spp. identifies a new class of oomycete effector associated with host adaptation.</title>
        <authorList>
            <person name="Gaulin E."/>
        </authorList>
    </citation>
    <scope>NUCLEOTIDE SEQUENCE [LARGE SCALE GENOMIC DNA]</scope>
    <source>
        <strain evidence="3 4">ATCC 201684</strain>
    </source>
</reference>
<feature type="transmembrane region" description="Helical" evidence="2">
    <location>
        <begin position="722"/>
        <end position="746"/>
    </location>
</feature>
<feature type="transmembrane region" description="Helical" evidence="2">
    <location>
        <begin position="645"/>
        <end position="672"/>
    </location>
</feature>
<feature type="compositionally biased region" description="Polar residues" evidence="1">
    <location>
        <begin position="130"/>
        <end position="142"/>
    </location>
</feature>
<evidence type="ECO:0000313" key="3">
    <source>
        <dbReference type="EMBL" id="KAF0736643.1"/>
    </source>
</evidence>
<keyword evidence="4" id="KW-1185">Reference proteome</keyword>
<feature type="region of interest" description="Disordered" evidence="1">
    <location>
        <begin position="484"/>
        <end position="602"/>
    </location>
</feature>
<feature type="compositionally biased region" description="Acidic residues" evidence="1">
    <location>
        <begin position="517"/>
        <end position="535"/>
    </location>
</feature>
<feature type="compositionally biased region" description="Basic and acidic residues" evidence="1">
    <location>
        <begin position="571"/>
        <end position="602"/>
    </location>
</feature>
<name>A0A6G0X9R3_9STRA</name>
<proteinExistence type="predicted"/>
<dbReference type="VEuPathDB" id="FungiDB:AeMF1_018313"/>
<feature type="compositionally biased region" description="Low complexity" evidence="1">
    <location>
        <begin position="350"/>
        <end position="367"/>
    </location>
</feature>
<evidence type="ECO:0000313" key="4">
    <source>
        <dbReference type="Proteomes" id="UP000481153"/>
    </source>
</evidence>
<dbReference type="Proteomes" id="UP000481153">
    <property type="component" value="Unassembled WGS sequence"/>
</dbReference>
<feature type="compositionally biased region" description="Polar residues" evidence="1">
    <location>
        <begin position="309"/>
        <end position="321"/>
    </location>
</feature>
<feature type="compositionally biased region" description="Basic and acidic residues" evidence="1">
    <location>
        <begin position="382"/>
        <end position="396"/>
    </location>
</feature>
<dbReference type="AlphaFoldDB" id="A0A6G0X9R3"/>
<feature type="region of interest" description="Disordered" evidence="1">
    <location>
        <begin position="1"/>
        <end position="45"/>
    </location>
</feature>
<evidence type="ECO:0000256" key="2">
    <source>
        <dbReference type="SAM" id="Phobius"/>
    </source>
</evidence>
<comment type="caution">
    <text evidence="3">The sequence shown here is derived from an EMBL/GenBank/DDBJ whole genome shotgun (WGS) entry which is preliminary data.</text>
</comment>
<protein>
    <submittedName>
        <fullName evidence="3">Uncharacterized protein</fullName>
    </submittedName>
</protein>
<feature type="compositionally biased region" description="Basic and acidic residues" evidence="1">
    <location>
        <begin position="331"/>
        <end position="344"/>
    </location>
</feature>
<accession>A0A6G0X9R3</accession>
<sequence>MNGEDSDDENGVLYFLPGGIADDSPPRRSLDVPAPSPLANSFGAIGHNQHLNSFRMPSVSDEPNNFLLSGLGGVAVPNPSRERDIGGFGGLRGYGLGSSTPGGIGSIGSSIGSSSAYQLNSDSPFGRPQSGFTPAKSSTTGTPLRAPPGLDAPAPYERNRPITDDQTFGFMNRLHPSSPSIAQEQRPLYRPPGYDQPSNMELAELNTTSVVVTQGKNDHILPTNTIGVHRFRSFRKLSDEYVPPPSFLTETPPKATTPMRRANSSRAEKRHERKDLMSSMKRSSTLGSPSSISSRDSEDHQPSAPASPFGNTPQRTATMAPNQIRIKQHGKPKDSSPKKPESIPHHKGSRATTPAAAASSTPRRPTPVYREKLTKQTPETPTKPERSTPRRSKSDMHTTAVEMPPSSPEPVLHQLPDKKSKKTVPNREVDVPKTMSEVPAPTVEASTVDHEQEQEGEAEVGLNEEFHDARASLDVEAEAEAVAEEELCVAAADEQVEEDIPIPDSPNADDNSSAVESNDDASPPEETGEVVEEVESPVVPPAPQVEIQPPSSEDDMKPSTSAPKKKADKKGRKERDNSSSLKHVADRKKSENGPKKKDNRKEEVLVEDDPLFTCSSSPSSTVSAWKDSIVNWWQSSKNVDAASRILSWFFVHLHSLLSLVLGIGVVMSYQLLTYGLKFHRLAVRGLVFNRNIASCFAFLYAFPLLVQYVIPWAPPWAPVCLWYAFLVQLFCTQGSTAMVATFRILLPLVFLVEGVSHHSFLLDLNGAELLLISFILSAVKTGNLYSPVFFLSLSAQCLSAVFLGSELIVQWVQLAVALYSLHAMASGDDDWNGDDEGTFGHSPLLGDMHQPSGTSIQKTKHLDRRSLATVKGRKPRTTLSI</sequence>
<evidence type="ECO:0000256" key="1">
    <source>
        <dbReference type="SAM" id="MobiDB-lite"/>
    </source>
</evidence>
<feature type="region of interest" description="Disordered" evidence="1">
    <location>
        <begin position="118"/>
        <end position="163"/>
    </location>
</feature>
<dbReference type="EMBL" id="VJMJ01000088">
    <property type="protein sequence ID" value="KAF0736643.1"/>
    <property type="molecule type" value="Genomic_DNA"/>
</dbReference>
<feature type="transmembrane region" description="Helical" evidence="2">
    <location>
        <begin position="692"/>
        <end position="710"/>
    </location>
</feature>
<gene>
    <name evidence="3" type="ORF">Ae201684_007093</name>
</gene>